<keyword evidence="2" id="KW-0378">Hydrolase</keyword>
<keyword evidence="2" id="KW-0255">Endonuclease</keyword>
<comment type="caution">
    <text evidence="2">The sequence shown here is derived from an EMBL/GenBank/DDBJ whole genome shotgun (WGS) entry which is preliminary data.</text>
</comment>
<evidence type="ECO:0000313" key="3">
    <source>
        <dbReference type="Proteomes" id="UP001595776"/>
    </source>
</evidence>
<proteinExistence type="predicted"/>
<organism evidence="2 3">
    <name type="scientific">Kordiimonas lipolytica</name>
    <dbReference type="NCBI Taxonomy" id="1662421"/>
    <lineage>
        <taxon>Bacteria</taxon>
        <taxon>Pseudomonadati</taxon>
        <taxon>Pseudomonadota</taxon>
        <taxon>Alphaproteobacteria</taxon>
        <taxon>Kordiimonadales</taxon>
        <taxon>Kordiimonadaceae</taxon>
        <taxon>Kordiimonas</taxon>
    </lineage>
</organism>
<dbReference type="Gene3D" id="3.40.210.20">
    <property type="entry name" value="MvaI/BcnI restriction endonuclease, catalytic domain"/>
    <property type="match status" value="1"/>
</dbReference>
<sequence>MALELTELTRLDVVVGLMKEHGVRTLVFKRLAPNDNSKNQIYLGGNYSALQLLPFGKVYADESRKDSKRDRFKADLPFFWMNANGGLFPAPSAQLILYPKYPEVRMSGFLKGAEFAPKGYLTSRAPGRIMLLGITRDRRIIGHVVGADNPLSRELEVYDSDGVFSTVFQEQTDADTRTQLLDKLREIHEMGWVNSCKLDSTGNIQPYKAQNGGGYTLEALLGVTPNGDNEPDFLGWEIKQHKARLDNPLSGGAITLMTPEPTGGIYKESGIVPFIRQFGYPDKSGKPDRFNFGGVHKFGERQASTGLTLTLSGYDPDTKKIFDINGGITLQGDSGENAAIWHFSSLLEKWNRKHAQAAYIPSEKGPGQIPQYRYGHTVALGSGTDFGKFLSAMAKQSIYYDPGIKVENLTTTPKAKKRSQFRIRPPFIPDLYERVETISLCP</sequence>
<protein>
    <submittedName>
        <fullName evidence="2">MvaI/BcnI family restriction endonuclease</fullName>
    </submittedName>
</protein>
<dbReference type="EMBL" id="JBHSCR010000003">
    <property type="protein sequence ID" value="MFC4347078.1"/>
    <property type="molecule type" value="Genomic_DNA"/>
</dbReference>
<gene>
    <name evidence="2" type="ORF">ACFO5Q_04410</name>
</gene>
<reference evidence="3" key="1">
    <citation type="journal article" date="2019" name="Int. J. Syst. Evol. Microbiol.">
        <title>The Global Catalogue of Microorganisms (GCM) 10K type strain sequencing project: providing services to taxonomists for standard genome sequencing and annotation.</title>
        <authorList>
            <consortium name="The Broad Institute Genomics Platform"/>
            <consortium name="The Broad Institute Genome Sequencing Center for Infectious Disease"/>
            <person name="Wu L."/>
            <person name="Ma J."/>
        </authorList>
    </citation>
    <scope>NUCLEOTIDE SEQUENCE [LARGE SCALE GENOMIC DNA]</scope>
    <source>
        <strain evidence="3">CGMCC 1.15304</strain>
    </source>
</reference>
<dbReference type="RefSeq" id="WP_197421241.1">
    <property type="nucleotide sequence ID" value="NZ_JBHSCR010000003.1"/>
</dbReference>
<name>A0ABV8U7A8_9PROT</name>
<dbReference type="Proteomes" id="UP001595776">
    <property type="component" value="Unassembled WGS sequence"/>
</dbReference>
<feature type="domain" description="MvaI/BcnI restriction endonuclease" evidence="1">
    <location>
        <begin position="182"/>
        <end position="432"/>
    </location>
</feature>
<keyword evidence="3" id="KW-1185">Reference proteome</keyword>
<dbReference type="InterPro" id="IPR029127">
    <property type="entry name" value="MvaI_BcnI"/>
</dbReference>
<keyword evidence="2" id="KW-0540">Nuclease</keyword>
<dbReference type="InterPro" id="IPR043004">
    <property type="entry name" value="MvaI_BcnI_cat"/>
</dbReference>
<dbReference type="Pfam" id="PF15515">
    <property type="entry name" value="MvaI_BcnI"/>
    <property type="match status" value="1"/>
</dbReference>
<accession>A0ABV8U7A8</accession>
<dbReference type="GO" id="GO:0004519">
    <property type="term" value="F:endonuclease activity"/>
    <property type="evidence" value="ECO:0007669"/>
    <property type="project" value="UniProtKB-KW"/>
</dbReference>
<evidence type="ECO:0000259" key="1">
    <source>
        <dbReference type="Pfam" id="PF15515"/>
    </source>
</evidence>
<evidence type="ECO:0000313" key="2">
    <source>
        <dbReference type="EMBL" id="MFC4347078.1"/>
    </source>
</evidence>